<feature type="transmembrane region" description="Helical" evidence="6">
    <location>
        <begin position="89"/>
        <end position="106"/>
    </location>
</feature>
<name>A0A1X1TCZ7_9MYCO</name>
<reference evidence="8 9" key="1">
    <citation type="submission" date="2016-01" db="EMBL/GenBank/DDBJ databases">
        <title>The new phylogeny of the genus Mycobacterium.</title>
        <authorList>
            <person name="Tarcisio F."/>
            <person name="Conor M."/>
            <person name="Antonella G."/>
            <person name="Elisabetta G."/>
            <person name="Giulia F.S."/>
            <person name="Sara T."/>
            <person name="Anna F."/>
            <person name="Clotilde B."/>
            <person name="Roberto B."/>
            <person name="Veronica D.S."/>
            <person name="Fabio R."/>
            <person name="Monica P."/>
            <person name="Olivier J."/>
            <person name="Enrico T."/>
            <person name="Nicola S."/>
        </authorList>
    </citation>
    <scope>NUCLEOTIDE SEQUENCE [LARGE SCALE GENOMIC DNA]</scope>
    <source>
        <strain evidence="8 9">DSM 44339</strain>
    </source>
</reference>
<dbReference type="Gene3D" id="1.20.120.350">
    <property type="entry name" value="Voltage-gated potassium channels. Chain C"/>
    <property type="match status" value="1"/>
</dbReference>
<accession>A0A1X1TCZ7</accession>
<dbReference type="OrthoDB" id="3431667at2"/>
<sequence>MAHDNGLLRRPRSQRELWAEEILDRLSPLMGVLGIVFVLLVLGEQLARPGLLSVAMAILSWVLWAVFALEFVARLVVTPDTAAFLRRNWWQIVFLVLPFLRLLRVVRTARLTRSGRVLSGAVRGSRSAQAVLGSRLAGLGSIVAITVLGSSQLLFQFSDYPRYGDALHAAALGAITGEPLGKADGFAQAMEVFLAIFSVVVFGALAGLLGSFFTENRHREREEAAERGSTDSAGSPGRPAPSAKRATGVGPA</sequence>
<evidence type="ECO:0000313" key="10">
    <source>
        <dbReference type="Proteomes" id="UP000467201"/>
    </source>
</evidence>
<reference evidence="7" key="3">
    <citation type="submission" date="2020-02" db="EMBL/GenBank/DDBJ databases">
        <authorList>
            <person name="Matsumoto Y."/>
            <person name="Motooka D."/>
            <person name="Nakamura S."/>
        </authorList>
    </citation>
    <scope>NUCLEOTIDE SEQUENCE</scope>
    <source>
        <strain evidence="7">JCM 12405</strain>
    </source>
</reference>
<evidence type="ECO:0000256" key="1">
    <source>
        <dbReference type="ARBA" id="ARBA00004141"/>
    </source>
</evidence>
<organism evidence="8 9">
    <name type="scientific">Mycolicibacterium doricum</name>
    <dbReference type="NCBI Taxonomy" id="126673"/>
    <lineage>
        <taxon>Bacteria</taxon>
        <taxon>Bacillati</taxon>
        <taxon>Actinomycetota</taxon>
        <taxon>Actinomycetes</taxon>
        <taxon>Mycobacteriales</taxon>
        <taxon>Mycobacteriaceae</taxon>
        <taxon>Mycolicibacterium</taxon>
    </lineage>
</organism>
<keyword evidence="3 6" id="KW-1133">Transmembrane helix</keyword>
<feature type="transmembrane region" description="Helical" evidence="6">
    <location>
        <begin position="26"/>
        <end position="43"/>
    </location>
</feature>
<reference evidence="7 10" key="2">
    <citation type="journal article" date="2019" name="Emerg. Microbes Infect.">
        <title>Comprehensive subspecies identification of 175 nontuberculous mycobacteria species based on 7547 genomic profiles.</title>
        <authorList>
            <person name="Matsumoto Y."/>
            <person name="Kinjo T."/>
            <person name="Motooka D."/>
            <person name="Nabeya D."/>
            <person name="Jung N."/>
            <person name="Uechi K."/>
            <person name="Horii T."/>
            <person name="Iida T."/>
            <person name="Fujita J."/>
            <person name="Nakamura S."/>
        </authorList>
    </citation>
    <scope>NUCLEOTIDE SEQUENCE [LARGE SCALE GENOMIC DNA]</scope>
    <source>
        <strain evidence="7 10">JCM 12405</strain>
    </source>
</reference>
<keyword evidence="4 6" id="KW-0472">Membrane</keyword>
<dbReference type="EMBL" id="LQOS01000022">
    <property type="protein sequence ID" value="ORV42432.1"/>
    <property type="molecule type" value="Genomic_DNA"/>
</dbReference>
<keyword evidence="9" id="KW-1185">Reference proteome</keyword>
<evidence type="ECO:0000256" key="2">
    <source>
        <dbReference type="ARBA" id="ARBA00022692"/>
    </source>
</evidence>
<dbReference type="KEGG" id="mdr:MDOR_26350"/>
<evidence type="ECO:0000256" key="5">
    <source>
        <dbReference type="SAM" id="MobiDB-lite"/>
    </source>
</evidence>
<evidence type="ECO:0000313" key="8">
    <source>
        <dbReference type="EMBL" id="ORV42432.1"/>
    </source>
</evidence>
<dbReference type="GO" id="GO:0016020">
    <property type="term" value="C:membrane"/>
    <property type="evidence" value="ECO:0007669"/>
    <property type="project" value="UniProtKB-SubCell"/>
</dbReference>
<proteinExistence type="predicted"/>
<evidence type="ECO:0000313" key="7">
    <source>
        <dbReference type="EMBL" id="BBZ08466.1"/>
    </source>
</evidence>
<dbReference type="Proteomes" id="UP000193564">
    <property type="component" value="Unassembled WGS sequence"/>
</dbReference>
<evidence type="ECO:0008006" key="11">
    <source>
        <dbReference type="Google" id="ProtNLM"/>
    </source>
</evidence>
<gene>
    <name evidence="8" type="ORF">AWC01_07990</name>
    <name evidence="7" type="ORF">MDOR_26350</name>
</gene>
<dbReference type="EMBL" id="AP022605">
    <property type="protein sequence ID" value="BBZ08466.1"/>
    <property type="molecule type" value="Genomic_DNA"/>
</dbReference>
<evidence type="ECO:0000313" key="9">
    <source>
        <dbReference type="Proteomes" id="UP000193564"/>
    </source>
</evidence>
<dbReference type="InterPro" id="IPR027359">
    <property type="entry name" value="Volt_channel_dom_sf"/>
</dbReference>
<evidence type="ECO:0000256" key="4">
    <source>
        <dbReference type="ARBA" id="ARBA00023136"/>
    </source>
</evidence>
<dbReference type="SUPFAM" id="SSF81324">
    <property type="entry name" value="Voltage-gated potassium channels"/>
    <property type="match status" value="1"/>
</dbReference>
<dbReference type="Proteomes" id="UP000467201">
    <property type="component" value="Chromosome"/>
</dbReference>
<dbReference type="STRING" id="126673.AWC01_07990"/>
<comment type="subcellular location">
    <subcellularLocation>
        <location evidence="1">Membrane</location>
        <topology evidence="1">Multi-pass membrane protein</topology>
    </subcellularLocation>
</comment>
<dbReference type="RefSeq" id="WP_085189766.1">
    <property type="nucleotide sequence ID" value="NZ_AP022605.1"/>
</dbReference>
<feature type="compositionally biased region" description="Basic and acidic residues" evidence="5">
    <location>
        <begin position="219"/>
        <end position="229"/>
    </location>
</feature>
<evidence type="ECO:0000256" key="6">
    <source>
        <dbReference type="SAM" id="Phobius"/>
    </source>
</evidence>
<keyword evidence="2 6" id="KW-0812">Transmembrane</keyword>
<protein>
    <recommendedName>
        <fullName evidence="11">Voltage-gated potassium channel</fullName>
    </recommendedName>
</protein>
<evidence type="ECO:0000256" key="3">
    <source>
        <dbReference type="ARBA" id="ARBA00022989"/>
    </source>
</evidence>
<feature type="region of interest" description="Disordered" evidence="5">
    <location>
        <begin position="219"/>
        <end position="252"/>
    </location>
</feature>
<feature type="transmembrane region" description="Helical" evidence="6">
    <location>
        <begin position="50"/>
        <end position="69"/>
    </location>
</feature>
<feature type="transmembrane region" description="Helical" evidence="6">
    <location>
        <begin position="136"/>
        <end position="155"/>
    </location>
</feature>
<feature type="transmembrane region" description="Helical" evidence="6">
    <location>
        <begin position="192"/>
        <end position="213"/>
    </location>
</feature>
<dbReference type="AlphaFoldDB" id="A0A1X1TCZ7"/>